<keyword evidence="4" id="KW-1185">Reference proteome</keyword>
<dbReference type="KEGG" id="ela:UCREL1_10576"/>
<dbReference type="HOGENOM" id="CLU_015893_0_0_1"/>
<dbReference type="PROSITE" id="PS50181">
    <property type="entry name" value="FBOX"/>
    <property type="match status" value="1"/>
</dbReference>
<feature type="region of interest" description="Disordered" evidence="1">
    <location>
        <begin position="567"/>
        <end position="602"/>
    </location>
</feature>
<dbReference type="OMA" id="YRPNCNI"/>
<dbReference type="SUPFAM" id="SSF50978">
    <property type="entry name" value="WD40 repeat-like"/>
    <property type="match status" value="1"/>
</dbReference>
<dbReference type="OrthoDB" id="1259151at2759"/>
<evidence type="ECO:0000313" key="4">
    <source>
        <dbReference type="Proteomes" id="UP000012174"/>
    </source>
</evidence>
<dbReference type="InterPro" id="IPR015943">
    <property type="entry name" value="WD40/YVTN_repeat-like_dom_sf"/>
</dbReference>
<evidence type="ECO:0000256" key="1">
    <source>
        <dbReference type="SAM" id="MobiDB-lite"/>
    </source>
</evidence>
<dbReference type="InterPro" id="IPR001810">
    <property type="entry name" value="F-box_dom"/>
</dbReference>
<dbReference type="InterPro" id="IPR036322">
    <property type="entry name" value="WD40_repeat_dom_sf"/>
</dbReference>
<evidence type="ECO:0000313" key="3">
    <source>
        <dbReference type="EMBL" id="EMR62511.1"/>
    </source>
</evidence>
<accession>M7SY61</accession>
<proteinExistence type="predicted"/>
<feature type="domain" description="F-box" evidence="2">
    <location>
        <begin position="9"/>
        <end position="55"/>
    </location>
</feature>
<organism evidence="3 4">
    <name type="scientific">Eutypa lata (strain UCR-EL1)</name>
    <name type="common">Grapevine dieback disease fungus</name>
    <name type="synonym">Eutypa armeniacae</name>
    <dbReference type="NCBI Taxonomy" id="1287681"/>
    <lineage>
        <taxon>Eukaryota</taxon>
        <taxon>Fungi</taxon>
        <taxon>Dikarya</taxon>
        <taxon>Ascomycota</taxon>
        <taxon>Pezizomycotina</taxon>
        <taxon>Sordariomycetes</taxon>
        <taxon>Xylariomycetidae</taxon>
        <taxon>Xylariales</taxon>
        <taxon>Diatrypaceae</taxon>
        <taxon>Eutypa</taxon>
    </lineage>
</organism>
<protein>
    <submittedName>
        <fullName evidence="3">Putative f-box domain containing protein</fullName>
    </submittedName>
</protein>
<dbReference type="Gene3D" id="2.130.10.10">
    <property type="entry name" value="YVTN repeat-like/Quinoprotein amine dehydrogenase"/>
    <property type="match status" value="1"/>
</dbReference>
<feature type="compositionally biased region" description="Polar residues" evidence="1">
    <location>
        <begin position="591"/>
        <end position="600"/>
    </location>
</feature>
<dbReference type="SUPFAM" id="SSF81383">
    <property type="entry name" value="F-box domain"/>
    <property type="match status" value="1"/>
</dbReference>
<dbReference type="eggNOG" id="ENOG502SUQR">
    <property type="taxonomic scope" value="Eukaryota"/>
</dbReference>
<gene>
    <name evidence="3" type="ORF">UCREL1_10576</name>
</gene>
<feature type="compositionally biased region" description="Low complexity" evidence="1">
    <location>
        <begin position="568"/>
        <end position="582"/>
    </location>
</feature>
<sequence length="673" mass="75062">MEYLSISDTPRLDTLPDDVLLIIISHLTTAQSVSRLGVTSKRLSRLISDDGWRVFVRNCFYNLSLTPDVLPPIGTPNGWKQFAKRLTSQACDWDRRAFIFHVFFRQGHQEHLWTRNQRGRFRPNSQTVPCHVIVDVHSQVGSRAEEEEETVVWGAGEDLVALKRRKHDNKAVVTQRWQQSKGIDYGFNAGRDDITSLSILRTPQSPQESASSVLVGRASGDLRLIAMKQGIFGQAIRHFRPASTEENNDLKQREIQALDTHENTNLLAAATKGRVLLYPIHSEENADLDGSRTKATTSVEPSEALNLRNVPETSYFRFIRSLKFLNSETIAVGLTSSTEPLRYLQITPSGCIETLAAAPNIAPYHESTTTTSEDSHRLETVRALLPIDASSFASGGGRNAILTSWDDGTIRLQDLRTPSAFDRVYQDHFEPTTPINALAAYGLERFIGGSARGPVLKVFDFRVSNRRYDYIEALACSDGTPVPQPRPPTIVAKPLAAMRSHCDYVRGHLCRWHALSKDSFYRPNCNIYLPKRAGATDAPIYSLARASDVSATLYAGLSGTLVEMSLRSSSSGSSSGSSTTFSSDHHPHPYESSSSNNTPPLYQHHRAKVNFLETGDGIALEDISESQRMPIIRAQSERRVPLFLHNHNHQSAFVAKRNRLDEWLQDDTDSALE</sequence>
<dbReference type="InterPro" id="IPR036047">
    <property type="entry name" value="F-box-like_dom_sf"/>
</dbReference>
<dbReference type="Pfam" id="PF12937">
    <property type="entry name" value="F-box-like"/>
    <property type="match status" value="1"/>
</dbReference>
<reference evidence="4" key="1">
    <citation type="journal article" date="2013" name="Genome Announc.">
        <title>Draft genome sequence of the grapevine dieback fungus Eutypa lata UCR-EL1.</title>
        <authorList>
            <person name="Blanco-Ulate B."/>
            <person name="Rolshausen P.E."/>
            <person name="Cantu D."/>
        </authorList>
    </citation>
    <scope>NUCLEOTIDE SEQUENCE [LARGE SCALE GENOMIC DNA]</scope>
    <source>
        <strain evidence="4">UCR-EL1</strain>
    </source>
</reference>
<dbReference type="EMBL" id="KB707421">
    <property type="protein sequence ID" value="EMR62511.1"/>
    <property type="molecule type" value="Genomic_DNA"/>
</dbReference>
<dbReference type="AlphaFoldDB" id="M7SY61"/>
<name>M7SY61_EUTLA</name>
<evidence type="ECO:0000259" key="2">
    <source>
        <dbReference type="PROSITE" id="PS50181"/>
    </source>
</evidence>
<dbReference type="Proteomes" id="UP000012174">
    <property type="component" value="Unassembled WGS sequence"/>
</dbReference>
<dbReference type="STRING" id="1287681.M7SY61"/>